<dbReference type="InterPro" id="IPR000014">
    <property type="entry name" value="PAS"/>
</dbReference>
<dbReference type="GO" id="GO:1902201">
    <property type="term" value="P:negative regulation of bacterial-type flagellum-dependent cell motility"/>
    <property type="evidence" value="ECO:0007669"/>
    <property type="project" value="TreeGrafter"/>
</dbReference>
<dbReference type="EC" id="2.7.7.65" evidence="2"/>
<dbReference type="eggNOG" id="COG3706">
    <property type="taxonomic scope" value="Bacteria"/>
</dbReference>
<proteinExistence type="predicted"/>
<dbReference type="PATRIC" id="fig|1328313.3.peg.2396"/>
<evidence type="ECO:0000256" key="1">
    <source>
        <dbReference type="ARBA" id="ARBA00001946"/>
    </source>
</evidence>
<dbReference type="PANTHER" id="PTHR45138:SF9">
    <property type="entry name" value="DIGUANYLATE CYCLASE DGCM-RELATED"/>
    <property type="match status" value="1"/>
</dbReference>
<dbReference type="InterPro" id="IPR029787">
    <property type="entry name" value="Nucleotide_cyclase"/>
</dbReference>
<protein>
    <recommendedName>
        <fullName evidence="2">diguanylate cyclase</fullName>
        <ecNumber evidence="2">2.7.7.65</ecNumber>
    </recommendedName>
</protein>
<comment type="catalytic activity">
    <reaction evidence="3">
        <text>2 GTP = 3',3'-c-di-GMP + 2 diphosphate</text>
        <dbReference type="Rhea" id="RHEA:24898"/>
        <dbReference type="ChEBI" id="CHEBI:33019"/>
        <dbReference type="ChEBI" id="CHEBI:37565"/>
        <dbReference type="ChEBI" id="CHEBI:58805"/>
        <dbReference type="EC" id="2.7.7.65"/>
    </reaction>
</comment>
<sequence>MADNSSDNFKEFHSYMGMLQNLDVGLVVLDREYRIQLWNNFMESHSGLHPYEVREKNLFETFPEINEEWFRHKAECVFQLNTRAFTTWEQRPYLFKFKNYRPITGSAEFMYQNITIIPLDSSVGVVERIGIIVYDVTDVAVNRIELKAVNDELKRLSRTDRLTGLYNRGYWQECAEREFKRAQRSGSPISLLMFDIDHFKRVNDEFGHPAGDAAIKNTADQLVMNMRETDIAGRYGGEEYTMLLVDTSAENAKVFADRLREHIASSTVHYQDASFQYTVSMGIAELNDDIKNVDEWIDAADHALYESKEGGRNTVSIFKKS</sequence>
<dbReference type="CDD" id="cd01949">
    <property type="entry name" value="GGDEF"/>
    <property type="match status" value="1"/>
</dbReference>
<dbReference type="NCBIfam" id="TIGR00229">
    <property type="entry name" value="sensory_box"/>
    <property type="match status" value="1"/>
</dbReference>
<dbReference type="SUPFAM" id="SSF55073">
    <property type="entry name" value="Nucleotide cyclase"/>
    <property type="match status" value="1"/>
</dbReference>
<name>W7QA14_9ALTE</name>
<dbReference type="GO" id="GO:0005886">
    <property type="term" value="C:plasma membrane"/>
    <property type="evidence" value="ECO:0007669"/>
    <property type="project" value="TreeGrafter"/>
</dbReference>
<evidence type="ECO:0000313" key="5">
    <source>
        <dbReference type="EMBL" id="EWH09634.1"/>
    </source>
</evidence>
<evidence type="ECO:0000256" key="3">
    <source>
        <dbReference type="ARBA" id="ARBA00034247"/>
    </source>
</evidence>
<dbReference type="NCBIfam" id="TIGR00254">
    <property type="entry name" value="GGDEF"/>
    <property type="match status" value="1"/>
</dbReference>
<dbReference type="Gene3D" id="3.30.450.20">
    <property type="entry name" value="PAS domain"/>
    <property type="match status" value="1"/>
</dbReference>
<dbReference type="GO" id="GO:0043709">
    <property type="term" value="P:cell adhesion involved in single-species biofilm formation"/>
    <property type="evidence" value="ECO:0007669"/>
    <property type="project" value="TreeGrafter"/>
</dbReference>
<dbReference type="STRING" id="1328313.DS2_11718"/>
<organism evidence="5 6">
    <name type="scientific">Catenovulum agarivorans DS-2</name>
    <dbReference type="NCBI Taxonomy" id="1328313"/>
    <lineage>
        <taxon>Bacteria</taxon>
        <taxon>Pseudomonadati</taxon>
        <taxon>Pseudomonadota</taxon>
        <taxon>Gammaproteobacteria</taxon>
        <taxon>Alteromonadales</taxon>
        <taxon>Alteromonadaceae</taxon>
        <taxon>Catenovulum</taxon>
    </lineage>
</organism>
<dbReference type="AlphaFoldDB" id="W7QA14"/>
<dbReference type="OrthoDB" id="9812260at2"/>
<keyword evidence="6" id="KW-1185">Reference proteome</keyword>
<comment type="caution">
    <text evidence="5">The sequence shown here is derived from an EMBL/GenBank/DDBJ whole genome shotgun (WGS) entry which is preliminary data.</text>
</comment>
<evidence type="ECO:0000259" key="4">
    <source>
        <dbReference type="PROSITE" id="PS50887"/>
    </source>
</evidence>
<dbReference type="PROSITE" id="PS50887">
    <property type="entry name" value="GGDEF"/>
    <property type="match status" value="1"/>
</dbReference>
<dbReference type="InterPro" id="IPR000160">
    <property type="entry name" value="GGDEF_dom"/>
</dbReference>
<dbReference type="InterPro" id="IPR013656">
    <property type="entry name" value="PAS_4"/>
</dbReference>
<dbReference type="SMART" id="SM00267">
    <property type="entry name" value="GGDEF"/>
    <property type="match status" value="1"/>
</dbReference>
<dbReference type="Pfam" id="PF08448">
    <property type="entry name" value="PAS_4"/>
    <property type="match status" value="1"/>
</dbReference>
<dbReference type="Gene3D" id="3.30.70.270">
    <property type="match status" value="1"/>
</dbReference>
<dbReference type="Pfam" id="PF00990">
    <property type="entry name" value="GGDEF"/>
    <property type="match status" value="1"/>
</dbReference>
<feature type="domain" description="GGDEF" evidence="4">
    <location>
        <begin position="187"/>
        <end position="320"/>
    </location>
</feature>
<dbReference type="SUPFAM" id="SSF55785">
    <property type="entry name" value="PYP-like sensor domain (PAS domain)"/>
    <property type="match status" value="1"/>
</dbReference>
<reference evidence="5 6" key="1">
    <citation type="journal article" date="2014" name="Genome Announc.">
        <title>Draft Genome Sequence of the Agar-Degrading Bacterium Catenovulum sp. Strain DS-2, Isolated from Intestines of Haliotis diversicolor.</title>
        <authorList>
            <person name="Shan D."/>
            <person name="Li X."/>
            <person name="Gu Z."/>
            <person name="Wei G."/>
            <person name="Gao Z."/>
            <person name="Shao Z."/>
        </authorList>
    </citation>
    <scope>NUCLEOTIDE SEQUENCE [LARGE SCALE GENOMIC DNA]</scope>
    <source>
        <strain evidence="5 6">DS-2</strain>
    </source>
</reference>
<dbReference type="RefSeq" id="WP_035014986.1">
    <property type="nucleotide sequence ID" value="NZ_ARZY01000021.1"/>
</dbReference>
<accession>W7QA14</accession>
<dbReference type="InterPro" id="IPR043128">
    <property type="entry name" value="Rev_trsase/Diguanyl_cyclase"/>
</dbReference>
<dbReference type="GO" id="GO:0052621">
    <property type="term" value="F:diguanylate cyclase activity"/>
    <property type="evidence" value="ECO:0007669"/>
    <property type="project" value="UniProtKB-EC"/>
</dbReference>
<dbReference type="PANTHER" id="PTHR45138">
    <property type="entry name" value="REGULATORY COMPONENTS OF SENSORY TRANSDUCTION SYSTEM"/>
    <property type="match status" value="1"/>
</dbReference>
<gene>
    <name evidence="5" type="ORF">DS2_11718</name>
</gene>
<dbReference type="EMBL" id="ARZY01000021">
    <property type="protein sequence ID" value="EWH09634.1"/>
    <property type="molecule type" value="Genomic_DNA"/>
</dbReference>
<dbReference type="Proteomes" id="UP000019276">
    <property type="component" value="Unassembled WGS sequence"/>
</dbReference>
<dbReference type="InterPro" id="IPR035965">
    <property type="entry name" value="PAS-like_dom_sf"/>
</dbReference>
<comment type="cofactor">
    <cofactor evidence="1">
        <name>Mg(2+)</name>
        <dbReference type="ChEBI" id="CHEBI:18420"/>
    </cofactor>
</comment>
<evidence type="ECO:0000313" key="6">
    <source>
        <dbReference type="Proteomes" id="UP000019276"/>
    </source>
</evidence>
<dbReference type="FunFam" id="3.30.70.270:FF:000001">
    <property type="entry name" value="Diguanylate cyclase domain protein"/>
    <property type="match status" value="1"/>
</dbReference>
<evidence type="ECO:0000256" key="2">
    <source>
        <dbReference type="ARBA" id="ARBA00012528"/>
    </source>
</evidence>
<dbReference type="InterPro" id="IPR050469">
    <property type="entry name" value="Diguanylate_Cyclase"/>
</dbReference>